<keyword evidence="1" id="KW-0812">Transmembrane</keyword>
<evidence type="ECO:0000313" key="3">
    <source>
        <dbReference type="Proteomes" id="UP001365128"/>
    </source>
</evidence>
<accession>A0ABR1MRY4</accession>
<feature type="transmembrane region" description="Helical" evidence="1">
    <location>
        <begin position="41"/>
        <end position="60"/>
    </location>
</feature>
<evidence type="ECO:0008006" key="4">
    <source>
        <dbReference type="Google" id="ProtNLM"/>
    </source>
</evidence>
<evidence type="ECO:0000256" key="1">
    <source>
        <dbReference type="SAM" id="Phobius"/>
    </source>
</evidence>
<keyword evidence="1" id="KW-1133">Transmembrane helix</keyword>
<gene>
    <name evidence="2" type="ORF">IWX46DRAFT_14635</name>
</gene>
<evidence type="ECO:0000313" key="2">
    <source>
        <dbReference type="EMBL" id="KAK7556699.1"/>
    </source>
</evidence>
<protein>
    <recommendedName>
        <fullName evidence="4">Transmembrane protein</fullName>
    </recommendedName>
</protein>
<name>A0ABR1MRY4_9PEZI</name>
<sequence length="90" mass="10594">MQCRRFDALKGREAFPDIHLCLIVCFVVCLRISMMSREAHGCLFFFFFFSPFCFSFLFSLCFPPSRIHSTAPVFLWERVLLPALEMAIWT</sequence>
<dbReference type="Proteomes" id="UP001365128">
    <property type="component" value="Unassembled WGS sequence"/>
</dbReference>
<organism evidence="2 3">
    <name type="scientific">Phyllosticta citricarpa</name>
    <dbReference type="NCBI Taxonomy" id="55181"/>
    <lineage>
        <taxon>Eukaryota</taxon>
        <taxon>Fungi</taxon>
        <taxon>Dikarya</taxon>
        <taxon>Ascomycota</taxon>
        <taxon>Pezizomycotina</taxon>
        <taxon>Dothideomycetes</taxon>
        <taxon>Dothideomycetes incertae sedis</taxon>
        <taxon>Botryosphaeriales</taxon>
        <taxon>Phyllostictaceae</taxon>
        <taxon>Phyllosticta</taxon>
    </lineage>
</organism>
<dbReference type="EMBL" id="JBBPDW010000001">
    <property type="protein sequence ID" value="KAK7556699.1"/>
    <property type="molecule type" value="Genomic_DNA"/>
</dbReference>
<feature type="transmembrane region" description="Helical" evidence="1">
    <location>
        <begin position="14"/>
        <end position="34"/>
    </location>
</feature>
<keyword evidence="1" id="KW-0472">Membrane</keyword>
<keyword evidence="3" id="KW-1185">Reference proteome</keyword>
<reference evidence="2 3" key="1">
    <citation type="submission" date="2024-04" db="EMBL/GenBank/DDBJ databases">
        <title>Phyllosticta paracitricarpa is synonymous to the EU quarantine fungus P. citricarpa based on phylogenomic analyses.</title>
        <authorList>
            <consortium name="Lawrence Berkeley National Laboratory"/>
            <person name="Van Ingen-Buijs V.A."/>
            <person name="Van Westerhoven A.C."/>
            <person name="Haridas S."/>
            <person name="Skiadas P."/>
            <person name="Martin F."/>
            <person name="Groenewald J.Z."/>
            <person name="Crous P.W."/>
            <person name="Seidl M.F."/>
        </authorList>
    </citation>
    <scope>NUCLEOTIDE SEQUENCE [LARGE SCALE GENOMIC DNA]</scope>
    <source>
        <strain evidence="2 3">CBS 122670</strain>
    </source>
</reference>
<comment type="caution">
    <text evidence="2">The sequence shown here is derived from an EMBL/GenBank/DDBJ whole genome shotgun (WGS) entry which is preliminary data.</text>
</comment>
<proteinExistence type="predicted"/>